<comment type="caution">
    <text evidence="7">The sequence shown here is derived from an EMBL/GenBank/DDBJ whole genome shotgun (WGS) entry which is preliminary data.</text>
</comment>
<dbReference type="EMBL" id="ATBP01000587">
    <property type="protein sequence ID" value="ETR69675.1"/>
    <property type="molecule type" value="Genomic_DNA"/>
</dbReference>
<feature type="transmembrane region" description="Helical" evidence="6">
    <location>
        <begin position="195"/>
        <end position="212"/>
    </location>
</feature>
<keyword evidence="4 6" id="KW-1133">Transmembrane helix</keyword>
<dbReference type="PANTHER" id="PTHR30474">
    <property type="entry name" value="CELL CYCLE PROTEIN"/>
    <property type="match status" value="1"/>
</dbReference>
<dbReference type="GO" id="GO:0008360">
    <property type="term" value="P:regulation of cell shape"/>
    <property type="evidence" value="ECO:0007669"/>
    <property type="project" value="UniProtKB-KW"/>
</dbReference>
<evidence type="ECO:0000256" key="3">
    <source>
        <dbReference type="ARBA" id="ARBA00022960"/>
    </source>
</evidence>
<dbReference type="GO" id="GO:0015648">
    <property type="term" value="F:lipid-linked peptidoglycan transporter activity"/>
    <property type="evidence" value="ECO:0007669"/>
    <property type="project" value="TreeGrafter"/>
</dbReference>
<feature type="transmembrane region" description="Helical" evidence="6">
    <location>
        <begin position="444"/>
        <end position="463"/>
    </location>
</feature>
<feature type="transmembrane region" description="Helical" evidence="6">
    <location>
        <begin position="391"/>
        <end position="414"/>
    </location>
</feature>
<keyword evidence="3" id="KW-0133">Cell shape</keyword>
<feature type="transmembrane region" description="Helical" evidence="6">
    <location>
        <begin position="529"/>
        <end position="550"/>
    </location>
</feature>
<keyword evidence="2 6" id="KW-0812">Transmembrane</keyword>
<feature type="transmembrane region" description="Helical" evidence="6">
    <location>
        <begin position="318"/>
        <end position="338"/>
    </location>
</feature>
<dbReference type="InterPro" id="IPR001182">
    <property type="entry name" value="FtsW/RodA"/>
</dbReference>
<organism evidence="7 8">
    <name type="scientific">Candidatus Magnetoglobus multicellularis str. Araruama</name>
    <dbReference type="NCBI Taxonomy" id="890399"/>
    <lineage>
        <taxon>Bacteria</taxon>
        <taxon>Pseudomonadati</taxon>
        <taxon>Thermodesulfobacteriota</taxon>
        <taxon>Desulfobacteria</taxon>
        <taxon>Desulfobacterales</taxon>
        <taxon>Desulfobacteraceae</taxon>
        <taxon>Candidatus Magnetoglobus</taxon>
    </lineage>
</organism>
<evidence type="ECO:0000256" key="4">
    <source>
        <dbReference type="ARBA" id="ARBA00022989"/>
    </source>
</evidence>
<feature type="transmembrane region" description="Helical" evidence="6">
    <location>
        <begin position="344"/>
        <end position="370"/>
    </location>
</feature>
<comment type="subcellular location">
    <subcellularLocation>
        <location evidence="1">Membrane</location>
        <topology evidence="1">Multi-pass membrane protein</topology>
    </subcellularLocation>
</comment>
<gene>
    <name evidence="7" type="ORF">OMM_03775</name>
</gene>
<proteinExistence type="predicted"/>
<dbReference type="GO" id="GO:0005886">
    <property type="term" value="C:plasma membrane"/>
    <property type="evidence" value="ECO:0007669"/>
    <property type="project" value="TreeGrafter"/>
</dbReference>
<evidence type="ECO:0000256" key="2">
    <source>
        <dbReference type="ARBA" id="ARBA00022692"/>
    </source>
</evidence>
<reference evidence="8" key="1">
    <citation type="submission" date="2012-11" db="EMBL/GenBank/DDBJ databases">
        <authorList>
            <person name="Lucero-Rivera Y.E."/>
            <person name="Tovar-Ramirez D."/>
        </authorList>
    </citation>
    <scope>NUCLEOTIDE SEQUENCE [LARGE SCALE GENOMIC DNA]</scope>
    <source>
        <strain evidence="8">Araruama</strain>
    </source>
</reference>
<dbReference type="Proteomes" id="UP000189670">
    <property type="component" value="Unassembled WGS sequence"/>
</dbReference>
<evidence type="ECO:0000256" key="5">
    <source>
        <dbReference type="ARBA" id="ARBA00023136"/>
    </source>
</evidence>
<dbReference type="GO" id="GO:0032153">
    <property type="term" value="C:cell division site"/>
    <property type="evidence" value="ECO:0007669"/>
    <property type="project" value="TreeGrafter"/>
</dbReference>
<feature type="transmembrane region" description="Helical" evidence="6">
    <location>
        <begin position="224"/>
        <end position="246"/>
    </location>
</feature>
<dbReference type="GO" id="GO:0051301">
    <property type="term" value="P:cell division"/>
    <property type="evidence" value="ECO:0007669"/>
    <property type="project" value="InterPro"/>
</dbReference>
<protein>
    <submittedName>
        <fullName evidence="7">Uncharacterized protein</fullName>
    </submittedName>
</protein>
<evidence type="ECO:0000313" key="7">
    <source>
        <dbReference type="EMBL" id="ETR69675.1"/>
    </source>
</evidence>
<feature type="transmembrane region" description="Helical" evidence="6">
    <location>
        <begin position="258"/>
        <end position="278"/>
    </location>
</feature>
<dbReference type="Pfam" id="PF01098">
    <property type="entry name" value="FTSW_RODA_SPOVE"/>
    <property type="match status" value="1"/>
</dbReference>
<dbReference type="AlphaFoldDB" id="A0A1V1P4M2"/>
<feature type="transmembrane region" description="Helical" evidence="6">
    <location>
        <begin position="601"/>
        <end position="628"/>
    </location>
</feature>
<evidence type="ECO:0000256" key="1">
    <source>
        <dbReference type="ARBA" id="ARBA00004141"/>
    </source>
</evidence>
<feature type="transmembrane region" description="Helical" evidence="6">
    <location>
        <begin position="570"/>
        <end position="595"/>
    </location>
</feature>
<evidence type="ECO:0000313" key="8">
    <source>
        <dbReference type="Proteomes" id="UP000189670"/>
    </source>
</evidence>
<evidence type="ECO:0000256" key="6">
    <source>
        <dbReference type="SAM" id="Phobius"/>
    </source>
</evidence>
<keyword evidence="5 6" id="KW-0472">Membrane</keyword>
<feature type="transmembrane region" description="Helical" evidence="6">
    <location>
        <begin position="420"/>
        <end position="437"/>
    </location>
</feature>
<sequence length="632" mass="72183">MNQAIQIGPTQSKKWLTSPIIPIPEINQCVAKIVFKNNQPYLTYAYTSGKRQYHIYHNNDLLTRKTISMNLAEGEKICFGRICYGAGLLSSDKASPVIFQPLTYRPRIYINDMPESWLVKKGERPYAQSVIDIPFALDQPSQFSYRNQMLIVDNQGYAGGELIRLINKAGNALVLRYVDPINMSVISFSESPVPGSLWIIIAILCMMVMLMLNIWTGQIQIKSLFIYYFLLCMCILGALIACRMASFDPKHGRWPIEFAKYLILANGIFLTLTNLQWLRWPYLRLTHSVYQVSRLIYHPLNFNAFFSKKLFNLFHIPIYPSTCIGSMVVFLFLLQLFVGSELGIVLPFVGLFQPVFLCEILIVLVIAFWTQRNLEAGQQGISDALARKGNIYILMNRDILVFATCFIVLPLYVLRDFSPFLIFSTIILVSFCIRPTIPIQLRSVVLLMAFVTTMLMILFPHYLGRTLASRINVWINPWLKTEQGFQFIQNLWMLKGVGFWGNGFGGTDVAIHFPALHRDFMVSLFIGDFGTFGLLMLIAIWSAFLLTIFVHSQEAYYHQNDNIQFIKMILFWLSFLFLLHTWFIIGSNLGLFPVMGIPLPFLARGFSCLIFLGFVGVGLCALCVNSLVAKQE</sequence>
<accession>A0A1V1P4M2</accession>
<name>A0A1V1P4M2_9BACT</name>